<name>A0A7Z6ZRS8_9GAMM</name>
<dbReference type="InterPro" id="IPR012301">
    <property type="entry name" value="Malic_N_dom"/>
</dbReference>
<comment type="caution">
    <text evidence="14">The sequence shown here is derived from an EMBL/GenBank/DDBJ whole genome shotgun (WGS) entry which is preliminary data.</text>
</comment>
<feature type="domain" description="Malic enzyme N-terminal" evidence="13">
    <location>
        <begin position="17"/>
        <end position="150"/>
    </location>
</feature>
<evidence type="ECO:0000259" key="13">
    <source>
        <dbReference type="SMART" id="SM01274"/>
    </source>
</evidence>
<dbReference type="PANTHER" id="PTHR43237">
    <property type="entry name" value="NADP-DEPENDENT MALIC ENZYME"/>
    <property type="match status" value="1"/>
</dbReference>
<comment type="cofactor">
    <cofactor evidence="11">
        <name>Mg(2+)</name>
        <dbReference type="ChEBI" id="CHEBI:18420"/>
    </cofactor>
    <cofactor evidence="11">
        <name>Mn(2+)</name>
        <dbReference type="ChEBI" id="CHEBI:29035"/>
    </cofactor>
    <text evidence="11">Divalent metal cations. Prefers magnesium or manganese.</text>
</comment>
<accession>A0A7Z6ZRS8</accession>
<sequence>MTDFRQQALDYHALPTPGKISIELTKPAETSKDLALAYSPGVAEPVRAIAENPEDVYKYTAKGNMVAVISNGTAILGLGNLGPMAAKPVMEGKALLFKRFAGLDSIDIEVTHRTTQDFINTVANIADSFGGVNLEDIKAPECFEIEQALIERCDVPIFHDDQHGTAIVTAAGLLNALEIQGKELKKAQIVCLGAGAAAIACMELLIKCGAQREHIYMLDSKGVIHTRREDLNEYKALFANNTDKRTLEEVITEADVFIGVSGPNLLSVEALQLMAPNPIVFACSNPDPEIKPELAMKARDDLIIATGRSDYPNQVNNVLCFPFIFRGALDVRARMINDEMKIAAVTAIRELAKEPVPESVRKAAGIDQLEFGKDYIIPKPIDPRLKTRVSRAVAEAAVASGASRIDLPKNYMAE</sequence>
<dbReference type="EC" id="1.1.1.40" evidence="5"/>
<gene>
    <name evidence="14" type="ORF">CWE22_11260</name>
</gene>
<dbReference type="Gene3D" id="3.40.50.720">
    <property type="entry name" value="NAD(P)-binding Rossmann-like Domain"/>
    <property type="match status" value="1"/>
</dbReference>
<evidence type="ECO:0000256" key="10">
    <source>
        <dbReference type="PIRSR" id="PIRSR000106-2"/>
    </source>
</evidence>
<dbReference type="SUPFAM" id="SSF51735">
    <property type="entry name" value="NAD(P)-binding Rossmann-fold domains"/>
    <property type="match status" value="1"/>
</dbReference>
<dbReference type="EMBL" id="PIPR01000004">
    <property type="protein sequence ID" value="RUO38995.1"/>
    <property type="molecule type" value="Genomic_DNA"/>
</dbReference>
<evidence type="ECO:0000256" key="2">
    <source>
        <dbReference type="ARBA" id="ARBA00008785"/>
    </source>
</evidence>
<dbReference type="CDD" id="cd05311">
    <property type="entry name" value="NAD_bind_2_malic_enz"/>
    <property type="match status" value="1"/>
</dbReference>
<dbReference type="SMART" id="SM00919">
    <property type="entry name" value="Malic_M"/>
    <property type="match status" value="1"/>
</dbReference>
<keyword evidence="3 11" id="KW-0479">Metal-binding</keyword>
<dbReference type="GO" id="GO:0046872">
    <property type="term" value="F:metal ion binding"/>
    <property type="evidence" value="ECO:0007669"/>
    <property type="project" value="UniProtKB-KW"/>
</dbReference>
<dbReference type="InterPro" id="IPR046346">
    <property type="entry name" value="Aminoacid_DH-like_N_sf"/>
</dbReference>
<dbReference type="InterPro" id="IPR045213">
    <property type="entry name" value="Malic_NAD-bd_bact_type"/>
</dbReference>
<reference evidence="15" key="1">
    <citation type="journal article" date="2018" name="Front. Microbiol.">
        <title>Genome-Based Analysis Reveals the Taxonomy and Diversity of the Family Idiomarinaceae.</title>
        <authorList>
            <person name="Liu Y."/>
            <person name="Lai Q."/>
            <person name="Shao Z."/>
        </authorList>
    </citation>
    <scope>NUCLEOTIDE SEQUENCE [LARGE SCALE GENOMIC DNA]</scope>
    <source>
        <strain evidence="15">KYW314</strain>
    </source>
</reference>
<dbReference type="GO" id="GO:0004473">
    <property type="term" value="F:malate dehydrogenase (decarboxylating) (NADP+) activity"/>
    <property type="evidence" value="ECO:0007669"/>
    <property type="project" value="UniProtKB-EC"/>
</dbReference>
<keyword evidence="4" id="KW-0560">Oxidoreductase</keyword>
<comment type="catalytic activity">
    <reaction evidence="7">
        <text>(S)-malate + NADP(+) = pyruvate + CO2 + NADPH</text>
        <dbReference type="Rhea" id="RHEA:18253"/>
        <dbReference type="ChEBI" id="CHEBI:15361"/>
        <dbReference type="ChEBI" id="CHEBI:15589"/>
        <dbReference type="ChEBI" id="CHEBI:16526"/>
        <dbReference type="ChEBI" id="CHEBI:57783"/>
        <dbReference type="ChEBI" id="CHEBI:58349"/>
        <dbReference type="EC" id="1.1.1.40"/>
    </reaction>
</comment>
<feature type="binding site" evidence="10">
    <location>
        <position position="285"/>
    </location>
    <ligand>
        <name>(S)-malate</name>
        <dbReference type="ChEBI" id="CHEBI:15589"/>
    </ligand>
</feature>
<dbReference type="InterPro" id="IPR001891">
    <property type="entry name" value="Malic_OxRdtase"/>
</dbReference>
<dbReference type="FunFam" id="3.40.50.720:FF:000095">
    <property type="entry name" value="NADP-dependent malic enzyme"/>
    <property type="match status" value="1"/>
</dbReference>
<evidence type="ECO:0000313" key="15">
    <source>
        <dbReference type="Proteomes" id="UP000287766"/>
    </source>
</evidence>
<dbReference type="InterPro" id="IPR015884">
    <property type="entry name" value="Malic_enzyme_CS"/>
</dbReference>
<feature type="binding site" evidence="11">
    <location>
        <position position="161"/>
    </location>
    <ligand>
        <name>a divalent metal cation</name>
        <dbReference type="ChEBI" id="CHEBI:60240"/>
    </ligand>
</feature>
<evidence type="ECO:0000256" key="4">
    <source>
        <dbReference type="ARBA" id="ARBA00023002"/>
    </source>
</evidence>
<feature type="active site" description="Proton donor" evidence="9">
    <location>
        <position position="38"/>
    </location>
</feature>
<feature type="active site" description="Proton acceptor" evidence="9">
    <location>
        <position position="93"/>
    </location>
</feature>
<dbReference type="RefSeq" id="WP_169931595.1">
    <property type="nucleotide sequence ID" value="NZ_PIPR01000004.1"/>
</dbReference>
<comment type="similarity">
    <text evidence="2">Belongs to the malic enzymes family.</text>
</comment>
<evidence type="ECO:0000256" key="11">
    <source>
        <dbReference type="PIRSR" id="PIRSR000106-3"/>
    </source>
</evidence>
<dbReference type="InterPro" id="IPR037062">
    <property type="entry name" value="Malic_N_dom_sf"/>
</dbReference>
<dbReference type="PIRSF" id="PIRSF000106">
    <property type="entry name" value="ME"/>
    <property type="match status" value="1"/>
</dbReference>
<evidence type="ECO:0000256" key="5">
    <source>
        <dbReference type="ARBA" id="ARBA00038964"/>
    </source>
</evidence>
<dbReference type="SUPFAM" id="SSF53223">
    <property type="entry name" value="Aminoacid dehydrogenase-like, N-terminal domain"/>
    <property type="match status" value="1"/>
</dbReference>
<comment type="catalytic activity">
    <reaction evidence="8">
        <text>oxaloacetate + H(+) = pyruvate + CO2</text>
        <dbReference type="Rhea" id="RHEA:15641"/>
        <dbReference type="ChEBI" id="CHEBI:15361"/>
        <dbReference type="ChEBI" id="CHEBI:15378"/>
        <dbReference type="ChEBI" id="CHEBI:16452"/>
        <dbReference type="ChEBI" id="CHEBI:16526"/>
        <dbReference type="EC" id="1.1.1.40"/>
    </reaction>
</comment>
<comment type="cofactor">
    <cofactor evidence="1">
        <name>Mn(2+)</name>
        <dbReference type="ChEBI" id="CHEBI:29035"/>
    </cofactor>
</comment>
<keyword evidence="15" id="KW-1185">Reference proteome</keyword>
<dbReference type="Proteomes" id="UP000287766">
    <property type="component" value="Unassembled WGS sequence"/>
</dbReference>
<evidence type="ECO:0000256" key="7">
    <source>
        <dbReference type="ARBA" id="ARBA00050924"/>
    </source>
</evidence>
<organism evidence="14 15">
    <name type="scientific">Pseudidiomarina aestuarii</name>
    <dbReference type="NCBI Taxonomy" id="624146"/>
    <lineage>
        <taxon>Bacteria</taxon>
        <taxon>Pseudomonadati</taxon>
        <taxon>Pseudomonadota</taxon>
        <taxon>Gammaproteobacteria</taxon>
        <taxon>Alteromonadales</taxon>
        <taxon>Idiomarinaceae</taxon>
        <taxon>Pseudidiomarina</taxon>
    </lineage>
</organism>
<protein>
    <recommendedName>
        <fullName evidence="6">NADP-dependent malic enzyme</fullName>
        <ecNumber evidence="5">1.1.1.40</ecNumber>
    </recommendedName>
</protein>
<evidence type="ECO:0000256" key="6">
    <source>
        <dbReference type="ARBA" id="ARBA00040273"/>
    </source>
</evidence>
<dbReference type="InterPro" id="IPR036291">
    <property type="entry name" value="NAD(P)-bd_dom_sf"/>
</dbReference>
<dbReference type="InterPro" id="IPR012302">
    <property type="entry name" value="Malic_NAD-bd"/>
</dbReference>
<evidence type="ECO:0000256" key="1">
    <source>
        <dbReference type="ARBA" id="ARBA00001936"/>
    </source>
</evidence>
<dbReference type="Gene3D" id="3.40.50.10380">
    <property type="entry name" value="Malic enzyme, N-terminal domain"/>
    <property type="match status" value="1"/>
</dbReference>
<evidence type="ECO:0000256" key="3">
    <source>
        <dbReference type="ARBA" id="ARBA00022723"/>
    </source>
</evidence>
<dbReference type="PROSITE" id="PS00331">
    <property type="entry name" value="MALIC_ENZYMES"/>
    <property type="match status" value="1"/>
</dbReference>
<dbReference type="PANTHER" id="PTHR43237:SF4">
    <property type="entry name" value="NADP-DEPENDENT MALIC ENZYME"/>
    <property type="match status" value="1"/>
</dbReference>
<dbReference type="AlphaFoldDB" id="A0A7Z6ZRS8"/>
<evidence type="ECO:0000256" key="9">
    <source>
        <dbReference type="PIRSR" id="PIRSR000106-1"/>
    </source>
</evidence>
<feature type="binding site" evidence="11">
    <location>
        <position position="135"/>
    </location>
    <ligand>
        <name>a divalent metal cation</name>
        <dbReference type="ChEBI" id="CHEBI:60240"/>
    </ligand>
</feature>
<evidence type="ECO:0000259" key="12">
    <source>
        <dbReference type="SMART" id="SM00919"/>
    </source>
</evidence>
<dbReference type="Pfam" id="PF03949">
    <property type="entry name" value="Malic_M"/>
    <property type="match status" value="1"/>
</dbReference>
<feature type="binding site" evidence="10">
    <location>
        <position position="316"/>
    </location>
    <ligand>
        <name>(S)-malate</name>
        <dbReference type="ChEBI" id="CHEBI:15589"/>
    </ligand>
</feature>
<dbReference type="Pfam" id="PF00390">
    <property type="entry name" value="malic"/>
    <property type="match status" value="1"/>
</dbReference>
<dbReference type="FunFam" id="3.40.50.10380:FF:000003">
    <property type="entry name" value="NADP-dependent malic enzyme"/>
    <property type="match status" value="1"/>
</dbReference>
<evidence type="ECO:0000313" key="14">
    <source>
        <dbReference type="EMBL" id="RUO38995.1"/>
    </source>
</evidence>
<dbReference type="SMART" id="SM01274">
    <property type="entry name" value="malic"/>
    <property type="match status" value="1"/>
</dbReference>
<evidence type="ECO:0000256" key="8">
    <source>
        <dbReference type="ARBA" id="ARBA00051384"/>
    </source>
</evidence>
<proteinExistence type="inferred from homology"/>
<feature type="binding site" evidence="11">
    <location>
        <position position="136"/>
    </location>
    <ligand>
        <name>a divalent metal cation</name>
        <dbReference type="ChEBI" id="CHEBI:60240"/>
    </ligand>
</feature>
<dbReference type="GO" id="GO:0051287">
    <property type="term" value="F:NAD binding"/>
    <property type="evidence" value="ECO:0007669"/>
    <property type="project" value="InterPro"/>
</dbReference>
<feature type="domain" description="Malic enzyme NAD-binding" evidence="12">
    <location>
        <begin position="162"/>
        <end position="398"/>
    </location>
</feature>
<dbReference type="InterPro" id="IPR051674">
    <property type="entry name" value="Malate_Decarboxylase"/>
</dbReference>